<protein>
    <submittedName>
        <fullName evidence="2">Uncharacterized protein</fullName>
    </submittedName>
</protein>
<keyword evidence="3" id="KW-1185">Reference proteome</keyword>
<reference evidence="2 3" key="1">
    <citation type="submission" date="2024-09" db="EMBL/GenBank/DDBJ databases">
        <title>Genome sequencing and assembly of Phytophthora oleae, isolate VK10A, causative agent of rot of olive drupes.</title>
        <authorList>
            <person name="Conti Taguali S."/>
            <person name="Riolo M."/>
            <person name="La Spada F."/>
            <person name="Cacciola S.O."/>
            <person name="Dionisio G."/>
        </authorList>
    </citation>
    <scope>NUCLEOTIDE SEQUENCE [LARGE SCALE GENOMIC DNA]</scope>
    <source>
        <strain evidence="2 3">VK10A</strain>
    </source>
</reference>
<gene>
    <name evidence="2" type="ORF">V7S43_017174</name>
</gene>
<name>A0ABD3EU02_9STRA</name>
<sequence length="112" mass="12611">MAWRRCSLLERSGSRDVRKRGSRRHENPETPAQLAAALQLVTRELKAPNAQESKAPPPQALVVRKESTSRRKKTSGSRNRDVRKRSSEDGSKKTTFFLTEIVLSKAELVVQA</sequence>
<proteinExistence type="predicted"/>
<comment type="caution">
    <text evidence="2">The sequence shown here is derived from an EMBL/GenBank/DDBJ whole genome shotgun (WGS) entry which is preliminary data.</text>
</comment>
<dbReference type="EMBL" id="JBIMZQ010000060">
    <property type="protein sequence ID" value="KAL3657792.1"/>
    <property type="molecule type" value="Genomic_DNA"/>
</dbReference>
<organism evidence="2 3">
    <name type="scientific">Phytophthora oleae</name>
    <dbReference type="NCBI Taxonomy" id="2107226"/>
    <lineage>
        <taxon>Eukaryota</taxon>
        <taxon>Sar</taxon>
        <taxon>Stramenopiles</taxon>
        <taxon>Oomycota</taxon>
        <taxon>Peronosporomycetes</taxon>
        <taxon>Peronosporales</taxon>
        <taxon>Peronosporaceae</taxon>
        <taxon>Phytophthora</taxon>
    </lineage>
</organism>
<evidence type="ECO:0000313" key="2">
    <source>
        <dbReference type="EMBL" id="KAL3657792.1"/>
    </source>
</evidence>
<feature type="region of interest" description="Disordered" evidence="1">
    <location>
        <begin position="12"/>
        <end position="90"/>
    </location>
</feature>
<accession>A0ABD3EU02</accession>
<feature type="compositionally biased region" description="Basic and acidic residues" evidence="1">
    <location>
        <begin position="78"/>
        <end position="90"/>
    </location>
</feature>
<dbReference type="Proteomes" id="UP001632037">
    <property type="component" value="Unassembled WGS sequence"/>
</dbReference>
<dbReference type="AlphaFoldDB" id="A0ABD3EU02"/>
<evidence type="ECO:0000256" key="1">
    <source>
        <dbReference type="SAM" id="MobiDB-lite"/>
    </source>
</evidence>
<evidence type="ECO:0000313" key="3">
    <source>
        <dbReference type="Proteomes" id="UP001632037"/>
    </source>
</evidence>